<dbReference type="RefSeq" id="WP_328014985.1">
    <property type="nucleotide sequence ID" value="NZ_JARTFS010000005.1"/>
</dbReference>
<gene>
    <name evidence="1" type="ORF">P9271_05825</name>
</gene>
<accession>A0ABU6NUM6</accession>
<comment type="caution">
    <text evidence="1">The sequence shown here is derived from an EMBL/GenBank/DDBJ whole genome shotgun (WGS) entry which is preliminary data.</text>
</comment>
<dbReference type="Proteomes" id="UP001342826">
    <property type="component" value="Unassembled WGS sequence"/>
</dbReference>
<evidence type="ECO:0000313" key="2">
    <source>
        <dbReference type="Proteomes" id="UP001342826"/>
    </source>
</evidence>
<dbReference type="InterPro" id="IPR011094">
    <property type="entry name" value="Uncharacterised_LppY/LpqO"/>
</dbReference>
<organism evidence="1 2">
    <name type="scientific">Metabacillus fastidiosus</name>
    <dbReference type="NCBI Taxonomy" id="1458"/>
    <lineage>
        <taxon>Bacteria</taxon>
        <taxon>Bacillati</taxon>
        <taxon>Bacillota</taxon>
        <taxon>Bacilli</taxon>
        <taxon>Bacillales</taxon>
        <taxon>Bacillaceae</taxon>
        <taxon>Metabacillus</taxon>
    </lineage>
</organism>
<evidence type="ECO:0000313" key="1">
    <source>
        <dbReference type="EMBL" id="MED4400850.1"/>
    </source>
</evidence>
<sequence length="135" mass="15273">MSHYDSICNEFASILNGKGKREKGGCSVSFHRNINVFVQGKRARSVVPAGVSFESLDENGNALNLLELAILQEEIPKYMHFVVQQGLIVSALHNHWMYMEPMIMYLHLQSVEPPLSFARKVSHSFSYLNSYPIAD</sequence>
<keyword evidence="2" id="KW-1185">Reference proteome</keyword>
<protein>
    <submittedName>
        <fullName evidence="1">DUF1259 domain-containing protein</fullName>
    </submittedName>
</protein>
<dbReference type="EMBL" id="JARTFS010000005">
    <property type="protein sequence ID" value="MED4400850.1"/>
    <property type="molecule type" value="Genomic_DNA"/>
</dbReference>
<reference evidence="1 2" key="1">
    <citation type="submission" date="2023-03" db="EMBL/GenBank/DDBJ databases">
        <title>Bacillus Genome Sequencing.</title>
        <authorList>
            <person name="Dunlap C."/>
        </authorList>
    </citation>
    <scope>NUCLEOTIDE SEQUENCE [LARGE SCALE GENOMIC DNA]</scope>
    <source>
        <strain evidence="1 2">NRS-1717</strain>
    </source>
</reference>
<dbReference type="Pfam" id="PF07485">
    <property type="entry name" value="DUF1529"/>
    <property type="match status" value="1"/>
</dbReference>
<name>A0ABU6NUM6_9BACI</name>
<proteinExistence type="predicted"/>